<reference evidence="2" key="1">
    <citation type="journal article" date="2020" name="Stud. Mycol.">
        <title>101 Dothideomycetes genomes: a test case for predicting lifestyles and emergence of pathogens.</title>
        <authorList>
            <person name="Haridas S."/>
            <person name="Albert R."/>
            <person name="Binder M."/>
            <person name="Bloem J."/>
            <person name="Labutti K."/>
            <person name="Salamov A."/>
            <person name="Andreopoulos B."/>
            <person name="Baker S."/>
            <person name="Barry K."/>
            <person name="Bills G."/>
            <person name="Bluhm B."/>
            <person name="Cannon C."/>
            <person name="Castanera R."/>
            <person name="Culley D."/>
            <person name="Daum C."/>
            <person name="Ezra D."/>
            <person name="Gonzalez J."/>
            <person name="Henrissat B."/>
            <person name="Kuo A."/>
            <person name="Liang C."/>
            <person name="Lipzen A."/>
            <person name="Lutzoni F."/>
            <person name="Magnuson J."/>
            <person name="Mondo S."/>
            <person name="Nolan M."/>
            <person name="Ohm R."/>
            <person name="Pangilinan J."/>
            <person name="Park H.-J."/>
            <person name="Ramirez L."/>
            <person name="Alfaro M."/>
            <person name="Sun H."/>
            <person name="Tritt A."/>
            <person name="Yoshinaga Y."/>
            <person name="Zwiers L.-H."/>
            <person name="Turgeon B."/>
            <person name="Goodwin S."/>
            <person name="Spatafora J."/>
            <person name="Crous P."/>
            <person name="Grigoriev I."/>
        </authorList>
    </citation>
    <scope>NUCLEOTIDE SEQUENCE</scope>
    <source>
        <strain evidence="2">CBS 161.51</strain>
    </source>
</reference>
<dbReference type="Proteomes" id="UP000800038">
    <property type="component" value="Unassembled WGS sequence"/>
</dbReference>
<keyword evidence="3" id="KW-1185">Reference proteome</keyword>
<feature type="compositionally biased region" description="Basic residues" evidence="1">
    <location>
        <begin position="50"/>
        <end position="64"/>
    </location>
</feature>
<name>A0A6A5SXI8_9PLEO</name>
<feature type="region of interest" description="Disordered" evidence="1">
    <location>
        <begin position="195"/>
        <end position="218"/>
    </location>
</feature>
<protein>
    <submittedName>
        <fullName evidence="2">Uncharacterized protein</fullName>
    </submittedName>
</protein>
<proteinExistence type="predicted"/>
<dbReference type="OrthoDB" id="3798008at2759"/>
<evidence type="ECO:0000256" key="1">
    <source>
        <dbReference type="SAM" id="MobiDB-lite"/>
    </source>
</evidence>
<feature type="compositionally biased region" description="Acidic residues" evidence="1">
    <location>
        <begin position="195"/>
        <end position="207"/>
    </location>
</feature>
<organism evidence="2 3">
    <name type="scientific">Clathrospora elynae</name>
    <dbReference type="NCBI Taxonomy" id="706981"/>
    <lineage>
        <taxon>Eukaryota</taxon>
        <taxon>Fungi</taxon>
        <taxon>Dikarya</taxon>
        <taxon>Ascomycota</taxon>
        <taxon>Pezizomycotina</taxon>
        <taxon>Dothideomycetes</taxon>
        <taxon>Pleosporomycetidae</taxon>
        <taxon>Pleosporales</taxon>
        <taxon>Diademaceae</taxon>
        <taxon>Clathrospora</taxon>
    </lineage>
</organism>
<sequence>MLNAYFRDPKTTILELPFPSNSSTMLRPFKSKAISRARAKQFADALTLRRTARRKGKAKKRAPLRHSPPAPPATPLPNPPTMPLPDPPGPSSPPLPPSSSCRGVPGALQVHPCLGCVRSALAGRSYGECFDQLGGGSRCFRCASGHSCVPVSAPAAPIAAKFLAALQGGVSESQLKKLRTALRVVLDSFAEELGSGEEKEEEVEEIEDSPKLPQGLPERRERIKELLGELVDLIVF</sequence>
<feature type="region of interest" description="Disordered" evidence="1">
    <location>
        <begin position="45"/>
        <end position="101"/>
    </location>
</feature>
<evidence type="ECO:0000313" key="2">
    <source>
        <dbReference type="EMBL" id="KAF1945181.1"/>
    </source>
</evidence>
<gene>
    <name evidence="2" type="ORF">EJ02DRAFT_59430</name>
</gene>
<evidence type="ECO:0000313" key="3">
    <source>
        <dbReference type="Proteomes" id="UP000800038"/>
    </source>
</evidence>
<feature type="compositionally biased region" description="Pro residues" evidence="1">
    <location>
        <begin position="66"/>
        <end position="97"/>
    </location>
</feature>
<dbReference type="AlphaFoldDB" id="A0A6A5SXI8"/>
<accession>A0A6A5SXI8</accession>
<dbReference type="EMBL" id="ML976011">
    <property type="protein sequence ID" value="KAF1945181.1"/>
    <property type="molecule type" value="Genomic_DNA"/>
</dbReference>